<dbReference type="RefSeq" id="XP_011393361.1">
    <property type="nucleotide sequence ID" value="XM_011395059.1"/>
</dbReference>
<accession>V5IRG4</accession>
<sequence>MPGAGHVYAPWCRVADVLKFWGTLQSTPAYPNILAPCVSLCSDIFFIISISSRPGISRIVVRTDCGWACSIIPEYYHLFPPEGTFHVPLRNMRFLVSSGCRMSNLVQRPSRPLWLNGRLSSCTRGAQVHLNANLTERKLASSSSYNIGTHAGHALRGFAI</sequence>
<organism evidence="1 2">
    <name type="scientific">Neurospora crassa (strain ATCC 24698 / 74-OR23-1A / CBS 708.71 / DSM 1257 / FGSC 987)</name>
    <dbReference type="NCBI Taxonomy" id="367110"/>
    <lineage>
        <taxon>Eukaryota</taxon>
        <taxon>Fungi</taxon>
        <taxon>Dikarya</taxon>
        <taxon>Ascomycota</taxon>
        <taxon>Pezizomycotina</taxon>
        <taxon>Sordariomycetes</taxon>
        <taxon>Sordariomycetidae</taxon>
        <taxon>Sordariales</taxon>
        <taxon>Sordariaceae</taxon>
        <taxon>Neurospora</taxon>
    </lineage>
</organism>
<evidence type="ECO:0000313" key="1">
    <source>
        <dbReference type="EMBL" id="ESA43911.1"/>
    </source>
</evidence>
<dbReference type="InParanoid" id="V5IRG4"/>
<dbReference type="KEGG" id="ncr:NCU16366"/>
<dbReference type="GeneID" id="23569422"/>
<dbReference type="AlphaFoldDB" id="V5IRG4"/>
<reference evidence="1 2" key="1">
    <citation type="journal article" date="2003" name="Nature">
        <title>The genome sequence of the filamentous fungus Neurospora crassa.</title>
        <authorList>
            <person name="Galagan J.E."/>
            <person name="Calvo S.E."/>
            <person name="Borkovich K.A."/>
            <person name="Selker E.U."/>
            <person name="Read N.D."/>
            <person name="Jaffe D."/>
            <person name="FitzHugh W."/>
            <person name="Ma L.J."/>
            <person name="Smirnov S."/>
            <person name="Purcell S."/>
            <person name="Rehman B."/>
            <person name="Elkins T."/>
            <person name="Engels R."/>
            <person name="Wang S."/>
            <person name="Nielsen C.B."/>
            <person name="Butler J."/>
            <person name="Endrizzi M."/>
            <person name="Qui D."/>
            <person name="Ianakiev P."/>
            <person name="Bell-Pedersen D."/>
            <person name="Nelson M.A."/>
            <person name="Werner-Washburne M."/>
            <person name="Selitrennikoff C.P."/>
            <person name="Kinsey J.A."/>
            <person name="Braun E.L."/>
            <person name="Zelter A."/>
            <person name="Schulte U."/>
            <person name="Kothe G.O."/>
            <person name="Jedd G."/>
            <person name="Mewes W."/>
            <person name="Staben C."/>
            <person name="Marcotte E."/>
            <person name="Greenberg D."/>
            <person name="Roy A."/>
            <person name="Foley K."/>
            <person name="Naylor J."/>
            <person name="Stange-Thomann N."/>
            <person name="Barrett R."/>
            <person name="Gnerre S."/>
            <person name="Kamal M."/>
            <person name="Kamvysselis M."/>
            <person name="Mauceli E."/>
            <person name="Bielke C."/>
            <person name="Rudd S."/>
            <person name="Frishman D."/>
            <person name="Krystofova S."/>
            <person name="Rasmussen C."/>
            <person name="Metzenberg R.L."/>
            <person name="Perkins D.D."/>
            <person name="Kroken S."/>
            <person name="Cogoni C."/>
            <person name="Macino G."/>
            <person name="Catcheside D."/>
            <person name="Li W."/>
            <person name="Pratt R.J."/>
            <person name="Osmani S.A."/>
            <person name="DeSouza C.P."/>
            <person name="Glass L."/>
            <person name="Orbach M.J."/>
            <person name="Berglund J.A."/>
            <person name="Voelker R."/>
            <person name="Yarden O."/>
            <person name="Plamann M."/>
            <person name="Seiler S."/>
            <person name="Dunlap J."/>
            <person name="Radford A."/>
            <person name="Aramayo R."/>
            <person name="Natvig D.O."/>
            <person name="Alex L.A."/>
            <person name="Mannhaupt G."/>
            <person name="Ebbole D.J."/>
            <person name="Freitag M."/>
            <person name="Paulsen I."/>
            <person name="Sachs M.S."/>
            <person name="Lander E.S."/>
            <person name="Nusbaum C."/>
            <person name="Birren B."/>
        </authorList>
    </citation>
    <scope>NUCLEOTIDE SEQUENCE [LARGE SCALE GENOMIC DNA]</scope>
    <source>
        <strain evidence="2">ATCC 24698 / 74-OR23-1A / CBS 708.71 / DSM 1257 / FGSC 987</strain>
    </source>
</reference>
<dbReference type="Proteomes" id="UP000001805">
    <property type="component" value="Chromosome 1, Linkage Group I"/>
</dbReference>
<proteinExistence type="predicted"/>
<evidence type="ECO:0000313" key="2">
    <source>
        <dbReference type="Proteomes" id="UP000001805"/>
    </source>
</evidence>
<gene>
    <name evidence="1" type="ORF">NCU16366</name>
</gene>
<keyword evidence="2" id="KW-1185">Reference proteome</keyword>
<dbReference type="VEuPathDB" id="FungiDB:NCU16366"/>
<dbReference type="EMBL" id="CM002236">
    <property type="protein sequence ID" value="ESA43911.1"/>
    <property type="molecule type" value="Genomic_DNA"/>
</dbReference>
<protein>
    <submittedName>
        <fullName evidence="1">Uncharacterized protein</fullName>
    </submittedName>
</protein>
<name>V5IRG4_NEUCR</name>